<gene>
    <name evidence="1" type="ORF">TrLO_g9</name>
</gene>
<dbReference type="InterPro" id="IPR053139">
    <property type="entry name" value="Surface_bspA-like"/>
</dbReference>
<reference evidence="2" key="1">
    <citation type="journal article" date="2023" name="Commun. Biol.">
        <title>Genome analysis of Parmales, the sister group of diatoms, reveals the evolutionary specialization of diatoms from phago-mixotrophs to photoautotrophs.</title>
        <authorList>
            <person name="Ban H."/>
            <person name="Sato S."/>
            <person name="Yoshikawa S."/>
            <person name="Yamada K."/>
            <person name="Nakamura Y."/>
            <person name="Ichinomiya M."/>
            <person name="Sato N."/>
            <person name="Blanc-Mathieu R."/>
            <person name="Endo H."/>
            <person name="Kuwata A."/>
            <person name="Ogata H."/>
        </authorList>
    </citation>
    <scope>NUCLEOTIDE SEQUENCE [LARGE SCALE GENOMIC DNA]</scope>
    <source>
        <strain evidence="2">NIES 3700</strain>
    </source>
</reference>
<dbReference type="Proteomes" id="UP001165122">
    <property type="component" value="Unassembled WGS sequence"/>
</dbReference>
<proteinExistence type="predicted"/>
<evidence type="ECO:0000313" key="1">
    <source>
        <dbReference type="EMBL" id="GMH71758.1"/>
    </source>
</evidence>
<dbReference type="OrthoDB" id="415426at2759"/>
<dbReference type="SUPFAM" id="SSF52058">
    <property type="entry name" value="L domain-like"/>
    <property type="match status" value="1"/>
</dbReference>
<dbReference type="EMBL" id="BRXW01000643">
    <property type="protein sequence ID" value="GMH71758.1"/>
    <property type="molecule type" value="Genomic_DNA"/>
</dbReference>
<dbReference type="Gene3D" id="3.80.10.10">
    <property type="entry name" value="Ribonuclease Inhibitor"/>
    <property type="match status" value="1"/>
</dbReference>
<dbReference type="PANTHER" id="PTHR45661">
    <property type="entry name" value="SURFACE ANTIGEN"/>
    <property type="match status" value="1"/>
</dbReference>
<name>A0A9W7ECZ1_9STRA</name>
<dbReference type="PANTHER" id="PTHR45661:SF3">
    <property type="entry name" value="IG-LIKE DOMAIN-CONTAINING PROTEIN"/>
    <property type="match status" value="1"/>
</dbReference>
<evidence type="ECO:0000313" key="2">
    <source>
        <dbReference type="Proteomes" id="UP001165122"/>
    </source>
</evidence>
<dbReference type="Pfam" id="PF13306">
    <property type="entry name" value="LRR_5"/>
    <property type="match status" value="1"/>
</dbReference>
<protein>
    <submittedName>
        <fullName evidence="1">Uncharacterized protein</fullName>
    </submittedName>
</protein>
<sequence>MRTPEFRRHFVEFVPEDTLMRLRLATKGWKAAADAFMDEGVESGEVIVHDGEGISHGKACDRRERRQLVTRANFLLNITKVGMNACHYAVNLVVVDIPVGFETISDYAFAECSSLIFVSFPTTLTSIGTRAFYYCSILENVELLHTNLQKLGNEAFQGCSELKSMTIPGSLQTLGGGVFHRCYKLLPIRIDRRNTDSWEPLPDTTPEVIAHLRSKQNQS</sequence>
<organism evidence="1 2">
    <name type="scientific">Triparma laevis f. longispina</name>
    <dbReference type="NCBI Taxonomy" id="1714387"/>
    <lineage>
        <taxon>Eukaryota</taxon>
        <taxon>Sar</taxon>
        <taxon>Stramenopiles</taxon>
        <taxon>Ochrophyta</taxon>
        <taxon>Bolidophyceae</taxon>
        <taxon>Parmales</taxon>
        <taxon>Triparmaceae</taxon>
        <taxon>Triparma</taxon>
    </lineage>
</organism>
<dbReference type="InterPro" id="IPR032675">
    <property type="entry name" value="LRR_dom_sf"/>
</dbReference>
<keyword evidence="2" id="KW-1185">Reference proteome</keyword>
<accession>A0A9W7ECZ1</accession>
<dbReference type="InterPro" id="IPR026906">
    <property type="entry name" value="LRR_5"/>
</dbReference>
<dbReference type="AlphaFoldDB" id="A0A9W7ECZ1"/>
<comment type="caution">
    <text evidence="1">The sequence shown here is derived from an EMBL/GenBank/DDBJ whole genome shotgun (WGS) entry which is preliminary data.</text>
</comment>